<feature type="transmembrane region" description="Helical" evidence="1">
    <location>
        <begin position="118"/>
        <end position="134"/>
    </location>
</feature>
<feature type="transmembrane region" description="Helical" evidence="1">
    <location>
        <begin position="171"/>
        <end position="188"/>
    </location>
</feature>
<feature type="transmembrane region" description="Helical" evidence="1">
    <location>
        <begin position="82"/>
        <end position="102"/>
    </location>
</feature>
<evidence type="ECO:0000259" key="2">
    <source>
        <dbReference type="Pfam" id="PF13490"/>
    </source>
</evidence>
<evidence type="ECO:0000256" key="1">
    <source>
        <dbReference type="SAM" id="Phobius"/>
    </source>
</evidence>
<dbReference type="RefSeq" id="WP_249770397.1">
    <property type="nucleotide sequence ID" value="NZ_CP097332.1"/>
</dbReference>
<gene>
    <name evidence="3" type="ORF">M6D93_15315</name>
</gene>
<keyword evidence="1" id="KW-0472">Membrane</keyword>
<reference evidence="3" key="1">
    <citation type="journal article" date="2018" name="Int. J. Syst. Evol. Microbiol.">
        <title>Jatrophihabitans telluris sp. nov., isolated from sediment soil of lava forest wetlands and the emended description of the genus Jatrophihabitans.</title>
        <authorList>
            <person name="Lee K.C."/>
            <person name="Suh M.K."/>
            <person name="Eom M.K."/>
            <person name="Kim K.K."/>
            <person name="Kim J.S."/>
            <person name="Kim D.S."/>
            <person name="Ko S.H."/>
            <person name="Shin Y.K."/>
            <person name="Lee J.S."/>
        </authorList>
    </citation>
    <scope>NUCLEOTIDE SEQUENCE</scope>
    <source>
        <strain evidence="3">N237</strain>
    </source>
</reference>
<dbReference type="EMBL" id="CP097332">
    <property type="protein sequence ID" value="UQX87659.1"/>
    <property type="molecule type" value="Genomic_DNA"/>
</dbReference>
<dbReference type="Pfam" id="PF13490">
    <property type="entry name" value="zf-HC2"/>
    <property type="match status" value="1"/>
</dbReference>
<organism evidence="3 4">
    <name type="scientific">Jatrophihabitans telluris</name>
    <dbReference type="NCBI Taxonomy" id="2038343"/>
    <lineage>
        <taxon>Bacteria</taxon>
        <taxon>Bacillati</taxon>
        <taxon>Actinomycetota</taxon>
        <taxon>Actinomycetes</taxon>
        <taxon>Jatrophihabitantales</taxon>
        <taxon>Jatrophihabitantaceae</taxon>
        <taxon>Jatrophihabitans</taxon>
    </lineage>
</organism>
<accession>A0ABY4QWF8</accession>
<keyword evidence="1" id="KW-0812">Transmembrane</keyword>
<evidence type="ECO:0000313" key="3">
    <source>
        <dbReference type="EMBL" id="UQX87659.1"/>
    </source>
</evidence>
<evidence type="ECO:0000313" key="4">
    <source>
        <dbReference type="Proteomes" id="UP001056336"/>
    </source>
</evidence>
<reference evidence="3" key="2">
    <citation type="submission" date="2022-05" db="EMBL/GenBank/DDBJ databases">
        <authorList>
            <person name="Kim J.-S."/>
            <person name="Lee K."/>
            <person name="Suh M."/>
            <person name="Eom M."/>
            <person name="Kim J.-S."/>
            <person name="Kim D.-S."/>
            <person name="Ko S.-H."/>
            <person name="Shin Y."/>
            <person name="Lee J.-S."/>
        </authorList>
    </citation>
    <scope>NUCLEOTIDE SEQUENCE</scope>
    <source>
        <strain evidence="3">N237</strain>
    </source>
</reference>
<dbReference type="Proteomes" id="UP001056336">
    <property type="component" value="Chromosome"/>
</dbReference>
<dbReference type="InterPro" id="IPR027383">
    <property type="entry name" value="Znf_put"/>
</dbReference>
<keyword evidence="4" id="KW-1185">Reference proteome</keyword>
<feature type="transmembrane region" description="Helical" evidence="1">
    <location>
        <begin position="141"/>
        <end position="159"/>
    </location>
</feature>
<sequence length="221" mass="23435">MTCERYREAASARMDGEPLQLPASALDHHLATCSQCAAWLAEAERLGRALRISGQTAPDLSAAILNDVVLPARRLGRYRRRLRLGLIALGFVQWALAVPALFGNSVGMSMGVHTSHESAAWNLALGASFLAVAVKPSRASGTLPILATFVVVLSALSISDVATHAVDPARLASHIGVVLGLLLVGLVARSEWSRPRSRAAAPGSVPAVEDELFRRRHRGAA</sequence>
<keyword evidence="1" id="KW-1133">Transmembrane helix</keyword>
<protein>
    <submittedName>
        <fullName evidence="3">Zf-HC2 domain-containing protein</fullName>
    </submittedName>
</protein>
<proteinExistence type="predicted"/>
<feature type="domain" description="Putative zinc-finger" evidence="2">
    <location>
        <begin position="3"/>
        <end position="37"/>
    </location>
</feature>
<name>A0ABY4QWF8_9ACTN</name>